<dbReference type="AlphaFoldDB" id="S3V4K7"/>
<organism evidence="1 2">
    <name type="scientific">Leptospira fainei serovar Hurstbridge str. BUT 6</name>
    <dbReference type="NCBI Taxonomy" id="1193011"/>
    <lineage>
        <taxon>Bacteria</taxon>
        <taxon>Pseudomonadati</taxon>
        <taxon>Spirochaetota</taxon>
        <taxon>Spirochaetia</taxon>
        <taxon>Leptospirales</taxon>
        <taxon>Leptospiraceae</taxon>
        <taxon>Leptospira</taxon>
    </lineage>
</organism>
<proteinExistence type="predicted"/>
<gene>
    <name evidence="1" type="ORF">LEP1GSC058_1438</name>
</gene>
<comment type="caution">
    <text evidence="1">The sequence shown here is derived from an EMBL/GenBank/DDBJ whole genome shotgun (WGS) entry which is preliminary data.</text>
</comment>
<evidence type="ECO:0000313" key="1">
    <source>
        <dbReference type="EMBL" id="EPG76378.1"/>
    </source>
</evidence>
<keyword evidence="2" id="KW-1185">Reference proteome</keyword>
<evidence type="ECO:0000313" key="2">
    <source>
        <dbReference type="Proteomes" id="UP000014540"/>
    </source>
</evidence>
<name>S3V4K7_9LEPT</name>
<dbReference type="Proteomes" id="UP000014540">
    <property type="component" value="Unassembled WGS sequence"/>
</dbReference>
<dbReference type="EMBL" id="AKWZ02000001">
    <property type="protein sequence ID" value="EPG76378.1"/>
    <property type="molecule type" value="Genomic_DNA"/>
</dbReference>
<reference evidence="1" key="1">
    <citation type="submission" date="2013-04" db="EMBL/GenBank/DDBJ databases">
        <authorList>
            <person name="Harkins D.M."/>
            <person name="Durkin A.S."/>
            <person name="Selengut J.D."/>
            <person name="Sanka R."/>
            <person name="DePew J."/>
            <person name="Purushe J."/>
            <person name="Ahmed A."/>
            <person name="van der Linden H."/>
            <person name="Goris M.G.A."/>
            <person name="Hartskeerl R.A."/>
            <person name="Vinetz J.M."/>
            <person name="Sutton G.G."/>
            <person name="Nelson W.C."/>
            <person name="Fouts D.E."/>
        </authorList>
    </citation>
    <scope>NUCLEOTIDE SEQUENCE [LARGE SCALE GENOMIC DNA]</scope>
    <source>
        <strain evidence="1">BUT 6</strain>
    </source>
</reference>
<sequence length="72" mass="8361">MKHNYRKERKYEKVRKPGKENLTTSLAGVCLNTRQTDKSKFSSTFFEIYSPTSVEADRKSNLLPVRYSSVRG</sequence>
<accession>S3V4K7</accession>
<dbReference type="STRING" id="1193011.LEP1GSC058_1438"/>
<protein>
    <submittedName>
        <fullName evidence="1">Uncharacterized protein</fullName>
    </submittedName>
</protein>